<reference evidence="3 4" key="1">
    <citation type="journal article" date="2014" name="PLoS Genet.">
        <title>Phylogenetically driven sequencing of extremely halophilic archaea reveals strategies for static and dynamic osmo-response.</title>
        <authorList>
            <person name="Becker E.A."/>
            <person name="Seitzer P.M."/>
            <person name="Tritt A."/>
            <person name="Larsen D."/>
            <person name="Krusor M."/>
            <person name="Yao A.I."/>
            <person name="Wu D."/>
            <person name="Madern D."/>
            <person name="Eisen J.A."/>
            <person name="Darling A.E."/>
            <person name="Facciotti M.T."/>
        </authorList>
    </citation>
    <scope>NUCLEOTIDE SEQUENCE [LARGE SCALE GENOMIC DNA]</scope>
    <source>
        <strain evidence="3 4">JCM 14848</strain>
    </source>
</reference>
<accession>M0DGR3</accession>
<evidence type="ECO:0008006" key="5">
    <source>
        <dbReference type="Google" id="ProtNLM"/>
    </source>
</evidence>
<feature type="transmembrane region" description="Helical" evidence="2">
    <location>
        <begin position="52"/>
        <end position="80"/>
    </location>
</feature>
<dbReference type="EMBL" id="AOIV01000006">
    <property type="protein sequence ID" value="ELZ33912.1"/>
    <property type="molecule type" value="Genomic_DNA"/>
</dbReference>
<dbReference type="Proteomes" id="UP000011513">
    <property type="component" value="Unassembled WGS sequence"/>
</dbReference>
<name>M0DGR3_HALPD</name>
<keyword evidence="4" id="KW-1185">Reference proteome</keyword>
<feature type="transmembrane region" description="Helical" evidence="2">
    <location>
        <begin position="12"/>
        <end position="32"/>
    </location>
</feature>
<keyword evidence="2" id="KW-0472">Membrane</keyword>
<dbReference type="eggNOG" id="arCOG06353">
    <property type="taxonomic scope" value="Archaea"/>
</dbReference>
<feature type="transmembrane region" description="Helical" evidence="2">
    <location>
        <begin position="92"/>
        <end position="110"/>
    </location>
</feature>
<keyword evidence="2" id="KW-1133">Transmembrane helix</keyword>
<keyword evidence="2" id="KW-0812">Transmembrane</keyword>
<feature type="transmembrane region" description="Helical" evidence="2">
    <location>
        <begin position="199"/>
        <end position="219"/>
    </location>
</feature>
<comment type="caution">
    <text evidence="3">The sequence shown here is derived from an EMBL/GenBank/DDBJ whole genome shotgun (WGS) entry which is preliminary data.</text>
</comment>
<dbReference type="AlphaFoldDB" id="M0DGR3"/>
<feature type="transmembrane region" description="Helical" evidence="2">
    <location>
        <begin position="130"/>
        <end position="149"/>
    </location>
</feature>
<organism evidence="3 4">
    <name type="scientific">Halogeometricum pallidum JCM 14848</name>
    <dbReference type="NCBI Taxonomy" id="1227487"/>
    <lineage>
        <taxon>Archaea</taxon>
        <taxon>Methanobacteriati</taxon>
        <taxon>Methanobacteriota</taxon>
        <taxon>Stenosarchaea group</taxon>
        <taxon>Halobacteria</taxon>
        <taxon>Halobacteriales</taxon>
        <taxon>Haloferacaceae</taxon>
        <taxon>Halogeometricum</taxon>
    </lineage>
</organism>
<dbReference type="InParanoid" id="M0DGR3"/>
<feature type="transmembrane region" description="Helical" evidence="2">
    <location>
        <begin position="161"/>
        <end position="179"/>
    </location>
</feature>
<feature type="region of interest" description="Disordered" evidence="1">
    <location>
        <begin position="228"/>
        <end position="247"/>
    </location>
</feature>
<dbReference type="OrthoDB" id="170869at2157"/>
<dbReference type="Pfam" id="PF09490">
    <property type="entry name" value="CbtA"/>
    <property type="match status" value="1"/>
</dbReference>
<evidence type="ECO:0000256" key="1">
    <source>
        <dbReference type="SAM" id="MobiDB-lite"/>
    </source>
</evidence>
<proteinExistence type="predicted"/>
<evidence type="ECO:0000256" key="2">
    <source>
        <dbReference type="SAM" id="Phobius"/>
    </source>
</evidence>
<dbReference type="RefSeq" id="WP_008383847.1">
    <property type="nucleotide sequence ID" value="NZ_AOIV01000006.1"/>
</dbReference>
<protein>
    <recommendedName>
        <fullName evidence="5">CbtA family protein</fullName>
    </recommendedName>
</protein>
<gene>
    <name evidence="3" type="ORF">C474_03095</name>
</gene>
<evidence type="ECO:0000313" key="3">
    <source>
        <dbReference type="EMBL" id="ELZ33912.1"/>
    </source>
</evidence>
<sequence>MLADYVARGLKAGVVAGIAFGAFVALVATPLIRYAETFEHGHGAGPVVSETVTATVSVAGGVLLGILFGGVALGAAFYFLEPMIPGAAGTKSYVLAAAGFITVSGAPWLLFPPQPPGVEQALATDVRLTWYLAMMLVGGLGCGLSGYAYTRLRTSSGRPTAFIGALAAFALVPLVAAFGPANAASGPIPVELATAFRTITVAGQAGLWFVLASVHAWLLRRDRFDTPDDDDDEETALTDASGTVAAD</sequence>
<dbReference type="InterPro" id="IPR012666">
    <property type="entry name" value="CbtA_put"/>
</dbReference>
<evidence type="ECO:0000313" key="4">
    <source>
        <dbReference type="Proteomes" id="UP000011513"/>
    </source>
</evidence>